<keyword evidence="6" id="KW-1185">Reference proteome</keyword>
<accession>G0EDX7</accession>
<feature type="coiled-coil region" evidence="2">
    <location>
        <begin position="871"/>
        <end position="905"/>
    </location>
</feature>
<dbReference type="Pfam" id="PF01364">
    <property type="entry name" value="Peptidase_C25"/>
    <property type="match status" value="1"/>
</dbReference>
<keyword evidence="3" id="KW-0472">Membrane</keyword>
<feature type="transmembrane region" description="Helical" evidence="3">
    <location>
        <begin position="29"/>
        <end position="51"/>
    </location>
</feature>
<dbReference type="GO" id="GO:0008234">
    <property type="term" value="F:cysteine-type peptidase activity"/>
    <property type="evidence" value="ECO:0007669"/>
    <property type="project" value="InterPro"/>
</dbReference>
<name>G0EDX7_PYRF1</name>
<gene>
    <name evidence="5" type="ordered locus">Pyrfu_0877</name>
</gene>
<dbReference type="InterPro" id="IPR001769">
    <property type="entry name" value="Gingipain"/>
</dbReference>
<organism evidence="5 6">
    <name type="scientific">Pyrolobus fumarii (strain DSM 11204 / 1A)</name>
    <dbReference type="NCBI Taxonomy" id="694429"/>
    <lineage>
        <taxon>Archaea</taxon>
        <taxon>Thermoproteota</taxon>
        <taxon>Thermoprotei</taxon>
        <taxon>Desulfurococcales</taxon>
        <taxon>Pyrodictiaceae</taxon>
        <taxon>Pyrolobus</taxon>
    </lineage>
</organism>
<reference evidence="5 6" key="1">
    <citation type="journal article" date="2011" name="Stand. Genomic Sci.">
        <title>Complete genome sequence of the hyperthermophilic chemolithoautotroph Pyrolobus fumarii type strain (1A).</title>
        <authorList>
            <person name="Anderson I."/>
            <person name="Goker M."/>
            <person name="Nolan M."/>
            <person name="Lucas S."/>
            <person name="Hammon N."/>
            <person name="Deshpande S."/>
            <person name="Cheng J.F."/>
            <person name="Tapia R."/>
            <person name="Han C."/>
            <person name="Goodwin L."/>
            <person name="Pitluck S."/>
            <person name="Huntemann M."/>
            <person name="Liolios K."/>
            <person name="Ivanova N."/>
            <person name="Pagani I."/>
            <person name="Mavromatis K."/>
            <person name="Ovchinikova G."/>
            <person name="Pati A."/>
            <person name="Chen A."/>
            <person name="Palaniappan K."/>
            <person name="Land M."/>
            <person name="Hauser L."/>
            <person name="Brambilla E.M."/>
            <person name="Huber H."/>
            <person name="Yasawong M."/>
            <person name="Rohde M."/>
            <person name="Spring S."/>
            <person name="Abt B."/>
            <person name="Sikorski J."/>
            <person name="Wirth R."/>
            <person name="Detter J.C."/>
            <person name="Woyke T."/>
            <person name="Bristow J."/>
            <person name="Eisen J.A."/>
            <person name="Markowitz V."/>
            <person name="Hugenholtz P."/>
            <person name="Kyrpides N.C."/>
            <person name="Klenk H.P."/>
            <person name="Lapidus A."/>
        </authorList>
    </citation>
    <scope>NUCLEOTIDE SEQUENCE [LARGE SCALE GENOMIC DNA]</scope>
    <source>
        <strain evidence="6">DSM 11204 / 1A</strain>
    </source>
</reference>
<dbReference type="GO" id="GO:0006508">
    <property type="term" value="P:proteolysis"/>
    <property type="evidence" value="ECO:0007669"/>
    <property type="project" value="InterPro"/>
</dbReference>
<dbReference type="InterPro" id="IPR029030">
    <property type="entry name" value="Caspase-like_dom_sf"/>
</dbReference>
<keyword evidence="1" id="KW-0732">Signal</keyword>
<dbReference type="Gene3D" id="1.10.287.1490">
    <property type="match status" value="1"/>
</dbReference>
<evidence type="ECO:0000256" key="2">
    <source>
        <dbReference type="SAM" id="Coils"/>
    </source>
</evidence>
<dbReference type="HOGENOM" id="CLU_275531_0_0_2"/>
<dbReference type="Proteomes" id="UP000001037">
    <property type="component" value="Chromosome"/>
</dbReference>
<dbReference type="InParanoid" id="G0EDX7"/>
<dbReference type="SUPFAM" id="SSF52129">
    <property type="entry name" value="Caspase-like"/>
    <property type="match status" value="1"/>
</dbReference>
<dbReference type="KEGG" id="pfm:Pyrfu_0877"/>
<dbReference type="Gene3D" id="3.40.50.10390">
    <property type="entry name" value="Gingipain r, domain 1"/>
    <property type="match status" value="1"/>
</dbReference>
<keyword evidence="2" id="KW-0175">Coiled coil</keyword>
<dbReference type="eggNOG" id="arCOG03847">
    <property type="taxonomic scope" value="Archaea"/>
</dbReference>
<dbReference type="EMBL" id="CP002838">
    <property type="protein sequence ID" value="AEM38746.1"/>
    <property type="molecule type" value="Genomic_DNA"/>
</dbReference>
<keyword evidence="3" id="KW-1133">Transmembrane helix</keyword>
<feature type="transmembrane region" description="Helical" evidence="3">
    <location>
        <begin position="1133"/>
        <end position="1153"/>
    </location>
</feature>
<dbReference type="eggNOG" id="arCOG00373">
    <property type="taxonomic scope" value="Archaea"/>
</dbReference>
<feature type="domain" description="Gingipain" evidence="4">
    <location>
        <begin position="220"/>
        <end position="649"/>
    </location>
</feature>
<evidence type="ECO:0000313" key="6">
    <source>
        <dbReference type="Proteomes" id="UP000001037"/>
    </source>
</evidence>
<keyword evidence="3" id="KW-0812">Transmembrane</keyword>
<dbReference type="SUPFAM" id="SSF57997">
    <property type="entry name" value="Tropomyosin"/>
    <property type="match status" value="1"/>
</dbReference>
<sequence>MGRKDRVNYHVLPADYDWVERRLASMHRLYNFSLQVIVALVVLTIAVPIVAAGESVVLKAWLGVGGVEGDARLVWLPCNGSLTPFYHIVYVVPPGYDVASVKPVVVWRQGVDLPVLPPAAIIERVYPKADTSFASHSYSCKAIEVQHGVWRGAEIVTVLVALYSSRGLAASVSAYIDIVRHPGEKSFLYPLDAKLLYSIATKPPISSLGSIKTPYNIGIIVVTRSMFLPVVEEWAEIKERQGYRVEIVTLEDLCKRMAAGIDLREQLRDYIRRLYEESNGVYRYLVIVGDASGNFWSSSITSCDVLSPWEVPTQYFYNPASADDVRTSHSGYFVPSDIYYVTFDGNWDADGDGILGEYPDDVAAYDPYPEMIVARIPVRSLAEARQALLAMEDVYPTTNSILLAGSILYYRGEEPYPELAAQGDTMLEGLYSSTLEPLGWIRAERLYEHYPVEKVIVSPVDLNGNLTHDTMRLALQSETRMVTIFAHGSKSCVWRKVWVSDTNGNGEPDPDEITFKPFLCAEDAPLVKPQLLYATAACLTAYFDDPTLLSLGEALAVQGSQYVGWSRITFGPLLPPDAQMDPNKWCCSDRLVYYLYLHLVARDSVSRIGDALLHALVEYVSTEPLDAQGFDGNVSRRVFFALMYMGDPTRLAYSTPTLFNPSLSIIPTTPYSTVNVVLKLLTKRGEVVENAPVTVYKLLEPPYGISLPLGQKYTLQDGTVTFSLNVGVEPESYIVYYPGSTVPPNPLEPTAAIITLNTSLAPWVVATPSTLAPGQWVTIVACNFPRLSQLEVYAEGVLVTKVYTNSSGCAAQRIALPYTLPPGRIALTVVYPRDSSIRASTSIVIVSNLLMDMHDKLERIEARLATVTDYLRSLHEKLQAIYESLTALQDELSKLEQANRVVLNELNITATTLIHELDMLALHVNTVKELVVSMASDVKESKTVLYKVVENLDGLSEKMAKIREKAVKLEELLNNHSSRLAEYIEETRSQLLQAISEARNALGEAIQQLDSLTRDLATNISRIDARLGSVDAKLARLEENITAIHGKIVELQGRIASVSSRLGKVNVVLTTLLGNMTRHLLRLENELDKSTSDIMSAVMELKSIVDGRLRVINVTLDDIKSRVSNVEQVSHRLTALVVAGLVAAGIAAGAALLRRGGS</sequence>
<evidence type="ECO:0000256" key="1">
    <source>
        <dbReference type="ARBA" id="ARBA00022729"/>
    </source>
</evidence>
<dbReference type="InterPro" id="IPR029031">
    <property type="entry name" value="Gingipain_N_sf"/>
</dbReference>
<evidence type="ECO:0000313" key="5">
    <source>
        <dbReference type="EMBL" id="AEM38746.1"/>
    </source>
</evidence>
<proteinExistence type="predicted"/>
<protein>
    <recommendedName>
        <fullName evidence="4">Gingipain domain-containing protein</fullName>
    </recommendedName>
</protein>
<evidence type="ECO:0000259" key="4">
    <source>
        <dbReference type="Pfam" id="PF01364"/>
    </source>
</evidence>
<evidence type="ECO:0000256" key="3">
    <source>
        <dbReference type="SAM" id="Phobius"/>
    </source>
</evidence>
<dbReference type="AlphaFoldDB" id="G0EDX7"/>
<feature type="coiled-coil region" evidence="2">
    <location>
        <begin position="952"/>
        <end position="1054"/>
    </location>
</feature>